<dbReference type="GO" id="GO:0003677">
    <property type="term" value="F:DNA binding"/>
    <property type="evidence" value="ECO:0007669"/>
    <property type="project" value="UniProtKB-UniRule"/>
</dbReference>
<sequence>MSTTNKSAPRGRPRRFDPDEAIVQAQRLFHERGYDGVSVADLTQALGIRPPSFYAAFGSKLDLYQRVLDRYIATGAVLLQHILEAELSLAEVLTQVLEEVARSYTVDPRAAGCLVLEGTHSDDPQARAAADRYHQAAQALIRTRVAACKPERAQELTDFVITTMAGLSASARHGQSPERLLASARLAGLALAQALAEDR</sequence>
<accession>A0A2Z5A627</accession>
<dbReference type="InterPro" id="IPR001647">
    <property type="entry name" value="HTH_TetR"/>
</dbReference>
<keyword evidence="1" id="KW-0805">Transcription regulation</keyword>
<evidence type="ECO:0000256" key="3">
    <source>
        <dbReference type="ARBA" id="ARBA00023163"/>
    </source>
</evidence>
<dbReference type="PANTHER" id="PTHR47506:SF1">
    <property type="entry name" value="HTH-TYPE TRANSCRIPTIONAL REGULATOR YJDC"/>
    <property type="match status" value="1"/>
</dbReference>
<dbReference type="SUPFAM" id="SSF48498">
    <property type="entry name" value="Tetracyclin repressor-like, C-terminal domain"/>
    <property type="match status" value="1"/>
</dbReference>
<protein>
    <submittedName>
        <fullName evidence="6">TetR family transcriptional regulator</fullName>
    </submittedName>
</protein>
<evidence type="ECO:0000256" key="1">
    <source>
        <dbReference type="ARBA" id="ARBA00023015"/>
    </source>
</evidence>
<dbReference type="Gene3D" id="1.10.10.60">
    <property type="entry name" value="Homeodomain-like"/>
    <property type="match status" value="1"/>
</dbReference>
<dbReference type="PROSITE" id="PS50977">
    <property type="entry name" value="HTH_TETR_2"/>
    <property type="match status" value="1"/>
</dbReference>
<proteinExistence type="predicted"/>
<gene>
    <name evidence="6" type="ORF">CE139_06670</name>
</gene>
<dbReference type="Gene3D" id="1.10.357.10">
    <property type="entry name" value="Tetracycline Repressor, domain 2"/>
    <property type="match status" value="1"/>
</dbReference>
<dbReference type="AlphaFoldDB" id="A0A2Z5A627"/>
<name>A0A2Z5A627_9PSED</name>
<dbReference type="Proteomes" id="UP000250579">
    <property type="component" value="Chromosome"/>
</dbReference>
<dbReference type="InterPro" id="IPR009057">
    <property type="entry name" value="Homeodomain-like_sf"/>
</dbReference>
<evidence type="ECO:0000256" key="4">
    <source>
        <dbReference type="PROSITE-ProRule" id="PRU00335"/>
    </source>
</evidence>
<dbReference type="STRING" id="47885.APT59_18755"/>
<dbReference type="RefSeq" id="WP_208694041.1">
    <property type="nucleotide sequence ID" value="NZ_CP022198.1"/>
</dbReference>
<dbReference type="PANTHER" id="PTHR47506">
    <property type="entry name" value="TRANSCRIPTIONAL REGULATORY PROTEIN"/>
    <property type="match status" value="1"/>
</dbReference>
<dbReference type="Pfam" id="PF00440">
    <property type="entry name" value="TetR_N"/>
    <property type="match status" value="1"/>
</dbReference>
<evidence type="ECO:0000256" key="2">
    <source>
        <dbReference type="ARBA" id="ARBA00023125"/>
    </source>
</evidence>
<evidence type="ECO:0000313" key="6">
    <source>
        <dbReference type="EMBL" id="AXA65502.1"/>
    </source>
</evidence>
<reference evidence="6 7" key="1">
    <citation type="submission" date="2017-06" db="EMBL/GenBank/DDBJ databases">
        <title>Evolution towards high GC content and high-temperature stress adaptation in endophytic Pseudomonas oryzihabitans impacted its plant-growth promoting traits.</title>
        <authorList>
            <person name="Nascimento F.X."/>
        </authorList>
    </citation>
    <scope>NUCLEOTIDE SEQUENCE [LARGE SCALE GENOMIC DNA]</scope>
    <source>
        <strain evidence="6 7">MS8</strain>
    </source>
</reference>
<feature type="DNA-binding region" description="H-T-H motif" evidence="4">
    <location>
        <begin position="38"/>
        <end position="57"/>
    </location>
</feature>
<dbReference type="InterPro" id="IPR036271">
    <property type="entry name" value="Tet_transcr_reg_TetR-rel_C_sf"/>
</dbReference>
<dbReference type="EMBL" id="CP022198">
    <property type="protein sequence ID" value="AXA65502.1"/>
    <property type="molecule type" value="Genomic_DNA"/>
</dbReference>
<dbReference type="SUPFAM" id="SSF46689">
    <property type="entry name" value="Homeodomain-like"/>
    <property type="match status" value="1"/>
</dbReference>
<evidence type="ECO:0000259" key="5">
    <source>
        <dbReference type="PROSITE" id="PS50977"/>
    </source>
</evidence>
<keyword evidence="2 4" id="KW-0238">DNA-binding</keyword>
<evidence type="ECO:0000313" key="7">
    <source>
        <dbReference type="Proteomes" id="UP000250579"/>
    </source>
</evidence>
<keyword evidence="3" id="KW-0804">Transcription</keyword>
<feature type="domain" description="HTH tetR-type" evidence="5">
    <location>
        <begin position="15"/>
        <end position="75"/>
    </location>
</feature>
<organism evidence="6 7">
    <name type="scientific">Pseudomonas oryzihabitans</name>
    <dbReference type="NCBI Taxonomy" id="47885"/>
    <lineage>
        <taxon>Bacteria</taxon>
        <taxon>Pseudomonadati</taxon>
        <taxon>Pseudomonadota</taxon>
        <taxon>Gammaproteobacteria</taxon>
        <taxon>Pseudomonadales</taxon>
        <taxon>Pseudomonadaceae</taxon>
        <taxon>Pseudomonas</taxon>
    </lineage>
</organism>